<dbReference type="SUPFAM" id="SSF54909">
    <property type="entry name" value="Dimeric alpha+beta barrel"/>
    <property type="match status" value="1"/>
</dbReference>
<sequence length="237" mass="26852">MTYTHIVSFKFKDGVTPDSVKELVDKMLILKETCVHPKTGKPYIQSCTGGHDNSVQGLQKGFTHVFVVAFDTKEDRDYYALEDPVHLEFVKWSDSVAADVYAIDFVGGNCTGPTFELDAEDDRENAQAEWLNLNSFIARLFNLKGKRFGNFAIWELRNGLEEDASDAGSAAAADARVRIASKWIKRSGVRLWNESIMGTFSIEPEDRSPYRGGSLFLGFNFERWGFCKRRLVELRSR</sequence>
<dbReference type="SMART" id="SM00886">
    <property type="entry name" value="Dabb"/>
    <property type="match status" value="1"/>
</dbReference>
<dbReference type="Pfam" id="PF12311">
    <property type="entry name" value="DUF3632"/>
    <property type="match status" value="1"/>
</dbReference>
<dbReference type="InterPro" id="IPR022085">
    <property type="entry name" value="OpdG"/>
</dbReference>
<protein>
    <recommendedName>
        <fullName evidence="1">Stress-response A/B barrel domain-containing protein</fullName>
    </recommendedName>
</protein>
<dbReference type="PANTHER" id="PTHR38797">
    <property type="entry name" value="NUCLEAR PORE COMPLEX PROTEIN NUP85-RELATED"/>
    <property type="match status" value="1"/>
</dbReference>
<dbReference type="EMBL" id="CABFNO020001300">
    <property type="protein sequence ID" value="CAG9978679.1"/>
    <property type="molecule type" value="Genomic_DNA"/>
</dbReference>
<dbReference type="Proteomes" id="UP000754883">
    <property type="component" value="Unassembled WGS sequence"/>
</dbReference>
<proteinExistence type="predicted"/>
<reference evidence="2" key="1">
    <citation type="submission" date="2021-10" db="EMBL/GenBank/DDBJ databases">
        <authorList>
            <person name="Piombo E."/>
        </authorList>
    </citation>
    <scope>NUCLEOTIDE SEQUENCE</scope>
</reference>
<evidence type="ECO:0000313" key="3">
    <source>
        <dbReference type="Proteomes" id="UP000754883"/>
    </source>
</evidence>
<dbReference type="Gene3D" id="3.30.70.100">
    <property type="match status" value="1"/>
</dbReference>
<dbReference type="OrthoDB" id="1601230at2759"/>
<gene>
    <name evidence="2" type="ORF">CBYS24578_00009329</name>
</gene>
<dbReference type="AlphaFoldDB" id="A0A9N9XV92"/>
<accession>A0A9N9XV92</accession>
<dbReference type="PANTHER" id="PTHR38797:SF4">
    <property type="entry name" value="NUCLEAR PORE COMPLEX PROTEIN NUP85"/>
    <property type="match status" value="1"/>
</dbReference>
<evidence type="ECO:0000259" key="1">
    <source>
        <dbReference type="PROSITE" id="PS51502"/>
    </source>
</evidence>
<comment type="caution">
    <text evidence="2">The sequence shown here is derived from an EMBL/GenBank/DDBJ whole genome shotgun (WGS) entry which is preliminary data.</text>
</comment>
<keyword evidence="3" id="KW-1185">Reference proteome</keyword>
<dbReference type="InterPro" id="IPR013097">
    <property type="entry name" value="Dabb"/>
</dbReference>
<dbReference type="PROSITE" id="PS51502">
    <property type="entry name" value="S_R_A_B_BARREL"/>
    <property type="match status" value="1"/>
</dbReference>
<organism evidence="2 3">
    <name type="scientific">Clonostachys byssicola</name>
    <dbReference type="NCBI Taxonomy" id="160290"/>
    <lineage>
        <taxon>Eukaryota</taxon>
        <taxon>Fungi</taxon>
        <taxon>Dikarya</taxon>
        <taxon>Ascomycota</taxon>
        <taxon>Pezizomycotina</taxon>
        <taxon>Sordariomycetes</taxon>
        <taxon>Hypocreomycetidae</taxon>
        <taxon>Hypocreales</taxon>
        <taxon>Bionectriaceae</taxon>
        <taxon>Clonostachys</taxon>
    </lineage>
</organism>
<dbReference type="InterPro" id="IPR011008">
    <property type="entry name" value="Dimeric_a/b-barrel"/>
</dbReference>
<name>A0A9N9XV92_9HYPO</name>
<feature type="domain" description="Stress-response A/B barrel" evidence="1">
    <location>
        <begin position="3"/>
        <end position="105"/>
    </location>
</feature>
<dbReference type="InterPro" id="IPR053204">
    <property type="entry name" value="Oxopyrrolidines_Biosynth-assoc"/>
</dbReference>
<dbReference type="Pfam" id="PF07876">
    <property type="entry name" value="Dabb"/>
    <property type="match status" value="1"/>
</dbReference>
<evidence type="ECO:0000313" key="2">
    <source>
        <dbReference type="EMBL" id="CAG9978679.1"/>
    </source>
</evidence>